<dbReference type="PRINTS" id="PR00081">
    <property type="entry name" value="GDHRDH"/>
</dbReference>
<evidence type="ECO:0000313" key="5">
    <source>
        <dbReference type="EMBL" id="MCH6165401.1"/>
    </source>
</evidence>
<dbReference type="InterPro" id="IPR057326">
    <property type="entry name" value="KR_dom"/>
</dbReference>
<dbReference type="EMBL" id="JAKXMK010000006">
    <property type="protein sequence ID" value="MCH6165401.1"/>
    <property type="molecule type" value="Genomic_DNA"/>
</dbReference>
<dbReference type="Pfam" id="PF00106">
    <property type="entry name" value="adh_short"/>
    <property type="match status" value="1"/>
</dbReference>
<comment type="similarity">
    <text evidence="1 3">Belongs to the short-chain dehydrogenases/reductases (SDR) family.</text>
</comment>
<name>A0ABS9TA66_9PSEU</name>
<evidence type="ECO:0000256" key="2">
    <source>
        <dbReference type="ARBA" id="ARBA00023002"/>
    </source>
</evidence>
<dbReference type="Gene3D" id="3.40.50.720">
    <property type="entry name" value="NAD(P)-binding Rossmann-like Domain"/>
    <property type="match status" value="1"/>
</dbReference>
<dbReference type="InterPro" id="IPR002347">
    <property type="entry name" value="SDR_fam"/>
</dbReference>
<dbReference type="PROSITE" id="PS00061">
    <property type="entry name" value="ADH_SHORT"/>
    <property type="match status" value="1"/>
</dbReference>
<proteinExistence type="inferred from homology"/>
<gene>
    <name evidence="5" type="ORF">MMF94_06890</name>
</gene>
<keyword evidence="2" id="KW-0560">Oxidoreductase</keyword>
<sequence>MTRLPRNAVVTGASSGIGAAVAEQLAHHGCRLLLVGRDRDRLDAVAVRTGGRAVVSDLRNRAGVETVCDAADGWAELLVHGAGVGAAGPLAETPADVVDELLAVNLVAPVQITRTLLPTLRAAHGHVVFVASVAAIGVAYEATYSATKAGLRGFADALRVESEVGVTTVLPGAVTTPYYERRGQPYHRRFPRPVSAERVAEALVEAVRRDRAEVFVPRWLTVGARVHGVAPAVFARLSRRMDRRADTPVV</sequence>
<reference evidence="5 6" key="1">
    <citation type="submission" date="2022-03" db="EMBL/GenBank/DDBJ databases">
        <title>Pseudonocardia alaer sp. nov., a novel actinomycete isolated from reed forest soil.</title>
        <authorList>
            <person name="Wang L."/>
        </authorList>
    </citation>
    <scope>NUCLEOTIDE SEQUENCE [LARGE SCALE GENOMIC DNA]</scope>
    <source>
        <strain evidence="5 6">Y-16303</strain>
    </source>
</reference>
<organism evidence="5 6">
    <name type="scientific">Pseudonocardia alaniniphila</name>
    <dbReference type="NCBI Taxonomy" id="75291"/>
    <lineage>
        <taxon>Bacteria</taxon>
        <taxon>Bacillati</taxon>
        <taxon>Actinomycetota</taxon>
        <taxon>Actinomycetes</taxon>
        <taxon>Pseudonocardiales</taxon>
        <taxon>Pseudonocardiaceae</taxon>
        <taxon>Pseudonocardia</taxon>
    </lineage>
</organism>
<evidence type="ECO:0000259" key="4">
    <source>
        <dbReference type="SMART" id="SM00822"/>
    </source>
</evidence>
<dbReference type="SMART" id="SM00822">
    <property type="entry name" value="PKS_KR"/>
    <property type="match status" value="1"/>
</dbReference>
<dbReference type="RefSeq" id="WP_241035439.1">
    <property type="nucleotide sequence ID" value="NZ_BAAAJF010000032.1"/>
</dbReference>
<comment type="caution">
    <text evidence="5">The sequence shown here is derived from an EMBL/GenBank/DDBJ whole genome shotgun (WGS) entry which is preliminary data.</text>
</comment>
<accession>A0ABS9TA66</accession>
<evidence type="ECO:0000256" key="3">
    <source>
        <dbReference type="RuleBase" id="RU000363"/>
    </source>
</evidence>
<dbReference type="PANTHER" id="PTHR44196:SF1">
    <property type="entry name" value="DEHYDROGENASE_REDUCTASE SDR FAMILY MEMBER 7B"/>
    <property type="match status" value="1"/>
</dbReference>
<dbReference type="SUPFAM" id="SSF51735">
    <property type="entry name" value="NAD(P)-binding Rossmann-fold domains"/>
    <property type="match status" value="1"/>
</dbReference>
<keyword evidence="6" id="KW-1185">Reference proteome</keyword>
<dbReference type="PRINTS" id="PR00080">
    <property type="entry name" value="SDRFAMILY"/>
</dbReference>
<dbReference type="PANTHER" id="PTHR44196">
    <property type="entry name" value="DEHYDROGENASE/REDUCTASE SDR FAMILY MEMBER 7B"/>
    <property type="match status" value="1"/>
</dbReference>
<dbReference type="Proteomes" id="UP001299970">
    <property type="component" value="Unassembled WGS sequence"/>
</dbReference>
<protein>
    <submittedName>
        <fullName evidence="5">SDR family NAD(P)-dependent oxidoreductase</fullName>
    </submittedName>
</protein>
<evidence type="ECO:0000313" key="6">
    <source>
        <dbReference type="Proteomes" id="UP001299970"/>
    </source>
</evidence>
<evidence type="ECO:0000256" key="1">
    <source>
        <dbReference type="ARBA" id="ARBA00006484"/>
    </source>
</evidence>
<dbReference type="InterPro" id="IPR036291">
    <property type="entry name" value="NAD(P)-bd_dom_sf"/>
</dbReference>
<feature type="domain" description="Ketoreductase" evidence="4">
    <location>
        <begin position="6"/>
        <end position="177"/>
    </location>
</feature>
<dbReference type="InterPro" id="IPR020904">
    <property type="entry name" value="Sc_DH/Rdtase_CS"/>
</dbReference>